<comment type="caution">
    <text evidence="1">The sequence shown here is derived from an EMBL/GenBank/DDBJ whole genome shotgun (WGS) entry which is preliminary data.</text>
</comment>
<dbReference type="PANTHER" id="PTHR46312">
    <property type="entry name" value="NACHT DOMAIN-CONTAINING PROTEIN"/>
    <property type="match status" value="1"/>
</dbReference>
<accession>A0A9D4ERJ4</accession>
<protein>
    <recommendedName>
        <fullName evidence="3">NACHT domain-containing protein</fullName>
    </recommendedName>
</protein>
<reference evidence="1" key="2">
    <citation type="submission" date="2020-11" db="EMBL/GenBank/DDBJ databases">
        <authorList>
            <person name="McCartney M.A."/>
            <person name="Auch B."/>
            <person name="Kono T."/>
            <person name="Mallez S."/>
            <person name="Becker A."/>
            <person name="Gohl D.M."/>
            <person name="Silverstein K.A.T."/>
            <person name="Koren S."/>
            <person name="Bechman K.B."/>
            <person name="Herman A."/>
            <person name="Abrahante J.E."/>
            <person name="Garbe J."/>
        </authorList>
    </citation>
    <scope>NUCLEOTIDE SEQUENCE</scope>
    <source>
        <strain evidence="1">Duluth1</strain>
        <tissue evidence="1">Whole animal</tissue>
    </source>
</reference>
<evidence type="ECO:0008006" key="3">
    <source>
        <dbReference type="Google" id="ProtNLM"/>
    </source>
</evidence>
<gene>
    <name evidence="1" type="ORF">DPMN_161105</name>
</gene>
<dbReference type="Gene3D" id="3.40.50.300">
    <property type="entry name" value="P-loop containing nucleotide triphosphate hydrolases"/>
    <property type="match status" value="1"/>
</dbReference>
<dbReference type="Proteomes" id="UP000828390">
    <property type="component" value="Unassembled WGS sequence"/>
</dbReference>
<organism evidence="1 2">
    <name type="scientific">Dreissena polymorpha</name>
    <name type="common">Zebra mussel</name>
    <name type="synonym">Mytilus polymorpha</name>
    <dbReference type="NCBI Taxonomy" id="45954"/>
    <lineage>
        <taxon>Eukaryota</taxon>
        <taxon>Metazoa</taxon>
        <taxon>Spiralia</taxon>
        <taxon>Lophotrochozoa</taxon>
        <taxon>Mollusca</taxon>
        <taxon>Bivalvia</taxon>
        <taxon>Autobranchia</taxon>
        <taxon>Heteroconchia</taxon>
        <taxon>Euheterodonta</taxon>
        <taxon>Imparidentia</taxon>
        <taxon>Neoheterodontei</taxon>
        <taxon>Myida</taxon>
        <taxon>Dreissenoidea</taxon>
        <taxon>Dreissenidae</taxon>
        <taxon>Dreissena</taxon>
    </lineage>
</organism>
<proteinExistence type="predicted"/>
<dbReference type="AlphaFoldDB" id="A0A9D4ERJ4"/>
<reference evidence="1" key="1">
    <citation type="journal article" date="2019" name="bioRxiv">
        <title>The Genome of the Zebra Mussel, Dreissena polymorpha: A Resource for Invasive Species Research.</title>
        <authorList>
            <person name="McCartney M.A."/>
            <person name="Auch B."/>
            <person name="Kono T."/>
            <person name="Mallez S."/>
            <person name="Zhang Y."/>
            <person name="Obille A."/>
            <person name="Becker A."/>
            <person name="Abrahante J.E."/>
            <person name="Garbe J."/>
            <person name="Badalamenti J.P."/>
            <person name="Herman A."/>
            <person name="Mangelson H."/>
            <person name="Liachko I."/>
            <person name="Sullivan S."/>
            <person name="Sone E.D."/>
            <person name="Koren S."/>
            <person name="Silverstein K.A.T."/>
            <person name="Beckman K.B."/>
            <person name="Gohl D.M."/>
        </authorList>
    </citation>
    <scope>NUCLEOTIDE SEQUENCE</scope>
    <source>
        <strain evidence="1">Duluth1</strain>
        <tissue evidence="1">Whole animal</tissue>
    </source>
</reference>
<name>A0A9D4ERJ4_DREPO</name>
<keyword evidence="2" id="KW-1185">Reference proteome</keyword>
<dbReference type="SUPFAM" id="SSF52047">
    <property type="entry name" value="RNI-like"/>
    <property type="match status" value="1"/>
</dbReference>
<sequence>MLPIDGKTSSVNSNTQMRDSNVFDDLTCLNGFKFVFHVQLRESVDQFDIAKIIKKQIVDSIYSSEEDRGKAYILLNEIMKRERCLVLLDGLDEWIGTGEPREIGTRHNLPKLADVHSHCVLLITTRPWKMTGAKILDSQIDKLLQLDGVKNVFEASRKILGCRKDCKKRQDLDKKQSEFELYVQKYGLLEPLHFPMMLCLIVQLWAEGTELKGSKCEMYSFLLDSLFKKATSEPSEFQEPTYRCFTETQYIQPNIEHLNRLAEAAFDLLFSDTQNKALVFTTKELKKYNLGELDQNNVALKSGILSTKRQEPTLRALPSFSFIHKSIQEFLAAYHIARITHLNLIDDVISGYLDRHEDAYLDVSQVFIFLCGLDIMSANKLSGMMDERNNACVKSRCVKSCFDTIKLCEIILQGYREAVANEQTNIALTLSHMFYWRDNIRELDSLKNDVRDLHSVWKNNTRNLLSLDLRIDNLIDFNRLFAFRGGSPAIAEPTSHIEFDMSSCHRLEYLDLGGNGIWLKDSDSAARSEQPVWIVLESSNPVLSSIKHISLGHIKCSSTWLNSLFSTLLTLDHEVQVGLDQCDISSRIEGAFNRMIDASIATDVNKCLNLTNLDYCEVLDAQVVELLFKSVQLETLNIQLNARNDIDPSLWDALNSLTINRVTLSLDNVLNSVWYGPIVNNVSMLSQALLSNNTETIFIYLNAQPYLMDAMHGLPIISLSLFGSGEGLDINHVASLQKLLFSLKQLEKISLLQSNESPGLWEALHNLNIKSLSLNYRDVHNLSSFAQFLASLTHLETLNIRVEYGSHLGLCDALHGLNIKSLSLNDSMGNGQLTFTKPWSRLFQSLTQLETLSIGITDWSKVEASAFFQAFHGLNIKSLSLNGYMFFGLEECTSWHCSQLFQSLIQLETLSMRVSRRNFNLWDLETLSMRVSRNFNLWDSLRGLHITRLSLSGVQESLKVNNAELLSQSISSLTLLETLTLHVFAYIDLQLPQSLKYFNFYCTGISPPELRDLVKALSACTQTVESKLEFGCARCIYKDNRSRTTLFPPEEYIPVQLELTVQRNITVKRFRILDRIRADRWYESADSAWSVRDNVAVENDDYDDGIVDDDTYDLFVRHLDSDFKFLDIRIKNRISMRVQSHAASNS</sequence>
<dbReference type="InterPro" id="IPR027417">
    <property type="entry name" value="P-loop_NTPase"/>
</dbReference>
<evidence type="ECO:0000313" key="1">
    <source>
        <dbReference type="EMBL" id="KAH3783176.1"/>
    </source>
</evidence>
<dbReference type="EMBL" id="JAIWYP010000008">
    <property type="protein sequence ID" value="KAH3783176.1"/>
    <property type="molecule type" value="Genomic_DNA"/>
</dbReference>
<dbReference type="PANTHER" id="PTHR46312:SF2">
    <property type="entry name" value="NUCLEOTIDE-BINDING OLIGOMERIZATION DOMAIN-CONTAINING PROTEIN 2-LIKE"/>
    <property type="match status" value="1"/>
</dbReference>
<evidence type="ECO:0000313" key="2">
    <source>
        <dbReference type="Proteomes" id="UP000828390"/>
    </source>
</evidence>